<sequence>MESRVTTWLLLKPLNGKPPATLGTSPHIPHKTTLSLSSRTSVTSSRPASRPIAASRSSRWTRTRMLPWPSANLAATMSTVVR</sequence>
<dbReference type="OrthoDB" id="10450019at2759"/>
<dbReference type="VEuPathDB" id="FungiDB:EMCG_02856"/>
<feature type="region of interest" description="Disordered" evidence="1">
    <location>
        <begin position="15"/>
        <end position="57"/>
    </location>
</feature>
<gene>
    <name evidence="2" type="ORF">EMCG_02856</name>
</gene>
<reference evidence="3" key="1">
    <citation type="journal article" date="2015" name="PLoS Genet.">
        <title>The dynamic genome and transcriptome of the human fungal pathogen Blastomyces and close relative Emmonsia.</title>
        <authorList>
            <person name="Munoz J.F."/>
            <person name="Gauthier G.M."/>
            <person name="Desjardins C.A."/>
            <person name="Gallo J.E."/>
            <person name="Holder J."/>
            <person name="Sullivan T.D."/>
            <person name="Marty A.J."/>
            <person name="Carmen J.C."/>
            <person name="Chen Z."/>
            <person name="Ding L."/>
            <person name="Gujja S."/>
            <person name="Magrini V."/>
            <person name="Misas E."/>
            <person name="Mitreva M."/>
            <person name="Priest M."/>
            <person name="Saif S."/>
            <person name="Whiston E.A."/>
            <person name="Young S."/>
            <person name="Zeng Q."/>
            <person name="Goldman W.E."/>
            <person name="Mardis E.R."/>
            <person name="Taylor J.W."/>
            <person name="McEwen J.G."/>
            <person name="Clay O.K."/>
            <person name="Klein B.S."/>
            <person name="Cuomo C.A."/>
        </authorList>
    </citation>
    <scope>NUCLEOTIDE SEQUENCE [LARGE SCALE GENOMIC DNA]</scope>
    <source>
        <strain evidence="3">UAMH 3008</strain>
    </source>
</reference>
<protein>
    <submittedName>
        <fullName evidence="2">Uncharacterized protein</fullName>
    </submittedName>
</protein>
<proteinExistence type="predicted"/>
<dbReference type="EMBL" id="LCZI01001043">
    <property type="protein sequence ID" value="KKZ62795.1"/>
    <property type="molecule type" value="Genomic_DNA"/>
</dbReference>
<evidence type="ECO:0000256" key="1">
    <source>
        <dbReference type="SAM" id="MobiDB-lite"/>
    </source>
</evidence>
<dbReference type="AlphaFoldDB" id="A0A0G2HYB0"/>
<feature type="compositionally biased region" description="Low complexity" evidence="1">
    <location>
        <begin position="32"/>
        <end position="57"/>
    </location>
</feature>
<comment type="caution">
    <text evidence="2">The sequence shown here is derived from an EMBL/GenBank/DDBJ whole genome shotgun (WGS) entry which is preliminary data.</text>
</comment>
<dbReference type="Proteomes" id="UP000034164">
    <property type="component" value="Unassembled WGS sequence"/>
</dbReference>
<name>A0A0G2HYB0_9EURO</name>
<evidence type="ECO:0000313" key="2">
    <source>
        <dbReference type="EMBL" id="KKZ62795.1"/>
    </source>
</evidence>
<evidence type="ECO:0000313" key="3">
    <source>
        <dbReference type="Proteomes" id="UP000034164"/>
    </source>
</evidence>
<organism evidence="2 3">
    <name type="scientific">[Emmonsia] crescens</name>
    <dbReference type="NCBI Taxonomy" id="73230"/>
    <lineage>
        <taxon>Eukaryota</taxon>
        <taxon>Fungi</taxon>
        <taxon>Dikarya</taxon>
        <taxon>Ascomycota</taxon>
        <taxon>Pezizomycotina</taxon>
        <taxon>Eurotiomycetes</taxon>
        <taxon>Eurotiomycetidae</taxon>
        <taxon>Onygenales</taxon>
        <taxon>Ajellomycetaceae</taxon>
        <taxon>Emergomyces</taxon>
    </lineage>
</organism>
<accession>A0A0G2HYB0</accession>